<gene>
    <name evidence="1" type="ORF">Tci_906934</name>
</gene>
<protein>
    <submittedName>
        <fullName evidence="1">Integrase, catalytic region, zinc finger, CCHC-type, peptidase aspartic, catalytic</fullName>
    </submittedName>
</protein>
<reference evidence="1" key="1">
    <citation type="journal article" date="2019" name="Sci. Rep.">
        <title>Draft genome of Tanacetum cinerariifolium, the natural source of mosquito coil.</title>
        <authorList>
            <person name="Yamashiro T."/>
            <person name="Shiraishi A."/>
            <person name="Satake H."/>
            <person name="Nakayama K."/>
        </authorList>
    </citation>
    <scope>NUCLEOTIDE SEQUENCE</scope>
</reference>
<evidence type="ECO:0000313" key="1">
    <source>
        <dbReference type="EMBL" id="GFD34965.1"/>
    </source>
</evidence>
<comment type="caution">
    <text evidence="1">The sequence shown here is derived from an EMBL/GenBank/DDBJ whole genome shotgun (WGS) entry which is preliminary data.</text>
</comment>
<feature type="non-terminal residue" evidence="1">
    <location>
        <position position="1"/>
    </location>
</feature>
<accession>A0A699VHF0</accession>
<sequence length="100" mass="10992">SVQPYTQSLPVQSHQYPPSSVPLLSARVQSLSYLQFAESLQLDSGYTQADEILNTLTKQVALLAQSFRATLPQTNNQLRTSSNTLNQETAQDGQVVVQNV</sequence>
<organism evidence="1">
    <name type="scientific">Tanacetum cinerariifolium</name>
    <name type="common">Dalmatian daisy</name>
    <name type="synonym">Chrysanthemum cinerariifolium</name>
    <dbReference type="NCBI Taxonomy" id="118510"/>
    <lineage>
        <taxon>Eukaryota</taxon>
        <taxon>Viridiplantae</taxon>
        <taxon>Streptophyta</taxon>
        <taxon>Embryophyta</taxon>
        <taxon>Tracheophyta</taxon>
        <taxon>Spermatophyta</taxon>
        <taxon>Magnoliopsida</taxon>
        <taxon>eudicotyledons</taxon>
        <taxon>Gunneridae</taxon>
        <taxon>Pentapetalae</taxon>
        <taxon>asterids</taxon>
        <taxon>campanulids</taxon>
        <taxon>Asterales</taxon>
        <taxon>Asteraceae</taxon>
        <taxon>Asteroideae</taxon>
        <taxon>Anthemideae</taxon>
        <taxon>Anthemidinae</taxon>
        <taxon>Tanacetum</taxon>
    </lineage>
</organism>
<dbReference type="AlphaFoldDB" id="A0A699VHF0"/>
<name>A0A699VHF0_TANCI</name>
<dbReference type="EMBL" id="BKCJ011452958">
    <property type="protein sequence ID" value="GFD34965.1"/>
    <property type="molecule type" value="Genomic_DNA"/>
</dbReference>
<proteinExistence type="predicted"/>